<protein>
    <recommendedName>
        <fullName evidence="1">CobQ/CobB/MinD/ParA nucleotide binding domain-containing protein</fullName>
    </recommendedName>
</protein>
<evidence type="ECO:0000313" key="2">
    <source>
        <dbReference type="EMBL" id="HGZ60348.1"/>
    </source>
</evidence>
<dbReference type="Pfam" id="PF01656">
    <property type="entry name" value="CbiA"/>
    <property type="match status" value="1"/>
</dbReference>
<gene>
    <name evidence="2" type="ORF">ENW83_03990</name>
</gene>
<dbReference type="AlphaFoldDB" id="A0A7J3SME4"/>
<proteinExistence type="predicted"/>
<dbReference type="EMBL" id="DTLS01000114">
    <property type="protein sequence ID" value="HGZ60348.1"/>
    <property type="molecule type" value="Genomic_DNA"/>
</dbReference>
<sequence>MTNANIFIFKVKGGIGGSTISASLAKFLALRGMKVLLVDNDFVSTSSSLAGLRGKGFIQLIKEGSDGRGALASLEIGPGSLDVLKLFSDGVPVEVEREDARSLREKLLSSYKGILKERGYDFLVIDNDPAVTPLDPVFSFLMDACSDQSLKSQTTGIMVMEPDETNVKAIIRYARVLRSYGLSCLDIVIANKVESDMESVRKAFDFVHEVMEETGARLGALVPFLDELRRLPVSIEALHIPTQVMEIGNAIMRRLHSSKGAFYVYIPDPNDPLRRVALTLSSAMVKLYSFQFTDVAKRLIDVMRREFGEETRICLLDPEGKVSAPGSRRIALMPAYLSDRLKQRGIEDSVKMARRLAQDTVSSCGRSSSPSLLIVSSTDSLEPVSTYSDQSLLSKEFWREFLAHVRSSDQSMIVFLFCDVASGRCDALDGLADFTLFSQLSEKFQISVVHSRIP</sequence>
<comment type="caution">
    <text evidence="2">The sequence shown here is derived from an EMBL/GenBank/DDBJ whole genome shotgun (WGS) entry which is preliminary data.</text>
</comment>
<dbReference type="InterPro" id="IPR002586">
    <property type="entry name" value="CobQ/CobB/MinD/ParA_Nub-bd_dom"/>
</dbReference>
<dbReference type="Gene3D" id="3.40.50.300">
    <property type="entry name" value="P-loop containing nucleotide triphosphate hydrolases"/>
    <property type="match status" value="1"/>
</dbReference>
<accession>A0A7J3SME4</accession>
<feature type="domain" description="CobQ/CobB/MinD/ParA nucleotide binding" evidence="1">
    <location>
        <begin position="6"/>
        <end position="232"/>
    </location>
</feature>
<dbReference type="InterPro" id="IPR027417">
    <property type="entry name" value="P-loop_NTPase"/>
</dbReference>
<organism evidence="2">
    <name type="scientific">Fervidicoccus fontis</name>
    <dbReference type="NCBI Taxonomy" id="683846"/>
    <lineage>
        <taxon>Archaea</taxon>
        <taxon>Thermoproteota</taxon>
        <taxon>Thermoprotei</taxon>
        <taxon>Fervidicoccales</taxon>
        <taxon>Fervidicoccaceae</taxon>
        <taxon>Fervidicoccus</taxon>
    </lineage>
</organism>
<name>A0A7J3SME4_9CREN</name>
<dbReference type="SUPFAM" id="SSF52540">
    <property type="entry name" value="P-loop containing nucleoside triphosphate hydrolases"/>
    <property type="match status" value="1"/>
</dbReference>
<evidence type="ECO:0000259" key="1">
    <source>
        <dbReference type="Pfam" id="PF01656"/>
    </source>
</evidence>
<reference evidence="2" key="1">
    <citation type="journal article" date="2020" name="mSystems">
        <title>Genome- and Community-Level Interaction Insights into Carbon Utilization and Element Cycling Functions of Hydrothermarchaeota in Hydrothermal Sediment.</title>
        <authorList>
            <person name="Zhou Z."/>
            <person name="Liu Y."/>
            <person name="Xu W."/>
            <person name="Pan J."/>
            <person name="Luo Z.H."/>
            <person name="Li M."/>
        </authorList>
    </citation>
    <scope>NUCLEOTIDE SEQUENCE [LARGE SCALE GENOMIC DNA]</scope>
    <source>
        <strain evidence="2">SpSt-885</strain>
    </source>
</reference>